<feature type="region of interest" description="Disordered" evidence="3">
    <location>
        <begin position="150"/>
        <end position="176"/>
    </location>
</feature>
<keyword evidence="7" id="KW-1185">Reference proteome</keyword>
<dbReference type="STRING" id="1965070.A0A3S3R3L6"/>
<dbReference type="AlphaFoldDB" id="A0A3S3R3L6"/>
<gene>
    <name evidence="5" type="ORF">B4U79_12462</name>
    <name evidence="6" type="ORF">B4U79_14068</name>
</gene>
<comment type="caution">
    <text evidence="6">The sequence shown here is derived from an EMBL/GenBank/DDBJ whole genome shotgun (WGS) entry which is preliminary data.</text>
</comment>
<evidence type="ECO:0000313" key="7">
    <source>
        <dbReference type="Proteomes" id="UP000285301"/>
    </source>
</evidence>
<evidence type="ECO:0000259" key="4">
    <source>
        <dbReference type="SMART" id="SM00300"/>
    </source>
</evidence>
<feature type="region of interest" description="Disordered" evidence="3">
    <location>
        <begin position="203"/>
        <end position="231"/>
    </location>
</feature>
<feature type="compositionally biased region" description="Basic residues" evidence="3">
    <location>
        <begin position="219"/>
        <end position="228"/>
    </location>
</feature>
<feature type="domain" description="Chromo shadow" evidence="4">
    <location>
        <begin position="247"/>
        <end position="313"/>
    </location>
</feature>
<evidence type="ECO:0000256" key="2">
    <source>
        <dbReference type="ARBA" id="ARBA00023242"/>
    </source>
</evidence>
<dbReference type="InterPro" id="IPR016197">
    <property type="entry name" value="Chromo-like_dom_sf"/>
</dbReference>
<dbReference type="Proteomes" id="UP000285301">
    <property type="component" value="Unassembled WGS sequence"/>
</dbReference>
<reference evidence="6" key="2">
    <citation type="submission" date="2018-11" db="EMBL/GenBank/DDBJ databases">
        <title>Trombidioid mite genomics.</title>
        <authorList>
            <person name="Dong X."/>
        </authorList>
    </citation>
    <scope>NUCLEOTIDE SEQUENCE</scope>
    <source>
        <strain evidence="6">UoL-WK</strain>
    </source>
</reference>
<feature type="compositionally biased region" description="Basic and acidic residues" evidence="3">
    <location>
        <begin position="203"/>
        <end position="218"/>
    </location>
</feature>
<organism evidence="6 7">
    <name type="scientific">Dinothrombium tinctorium</name>
    <dbReference type="NCBI Taxonomy" id="1965070"/>
    <lineage>
        <taxon>Eukaryota</taxon>
        <taxon>Metazoa</taxon>
        <taxon>Ecdysozoa</taxon>
        <taxon>Arthropoda</taxon>
        <taxon>Chelicerata</taxon>
        <taxon>Arachnida</taxon>
        <taxon>Acari</taxon>
        <taxon>Acariformes</taxon>
        <taxon>Trombidiformes</taxon>
        <taxon>Prostigmata</taxon>
        <taxon>Anystina</taxon>
        <taxon>Parasitengona</taxon>
        <taxon>Trombidioidea</taxon>
        <taxon>Trombidiidae</taxon>
        <taxon>Dinothrombium</taxon>
    </lineage>
</organism>
<evidence type="ECO:0000256" key="1">
    <source>
        <dbReference type="ARBA" id="ARBA00004123"/>
    </source>
</evidence>
<dbReference type="GO" id="GO:0005634">
    <property type="term" value="C:nucleus"/>
    <property type="evidence" value="ECO:0007669"/>
    <property type="project" value="UniProtKB-SubCell"/>
</dbReference>
<dbReference type="EMBL" id="NCKU01000017">
    <property type="protein sequence ID" value="RWS17913.1"/>
    <property type="molecule type" value="Genomic_DNA"/>
</dbReference>
<accession>A0A3S3R3L6</accession>
<keyword evidence="2" id="KW-0539">Nucleus</keyword>
<proteinExistence type="predicted"/>
<comment type="subcellular location">
    <subcellularLocation>
        <location evidence="1">Nucleus</location>
    </subcellularLocation>
</comment>
<dbReference type="CDD" id="cd00034">
    <property type="entry name" value="CSD"/>
    <property type="match status" value="1"/>
</dbReference>
<dbReference type="SUPFAM" id="SSF54160">
    <property type="entry name" value="Chromo domain-like"/>
    <property type="match status" value="1"/>
</dbReference>
<protein>
    <submittedName>
        <fullName evidence="6">Chromobox-like protein 5</fullName>
    </submittedName>
</protein>
<dbReference type="OrthoDB" id="433924at2759"/>
<dbReference type="Pfam" id="PF01393">
    <property type="entry name" value="Chromo_shadow"/>
    <property type="match status" value="1"/>
</dbReference>
<evidence type="ECO:0000313" key="6">
    <source>
        <dbReference type="EMBL" id="RWS17928.1"/>
    </source>
</evidence>
<evidence type="ECO:0000256" key="3">
    <source>
        <dbReference type="SAM" id="MobiDB-lite"/>
    </source>
</evidence>
<dbReference type="GO" id="GO:0005694">
    <property type="term" value="C:chromosome"/>
    <property type="evidence" value="ECO:0007669"/>
    <property type="project" value="UniProtKB-ARBA"/>
</dbReference>
<dbReference type="InterPro" id="IPR008251">
    <property type="entry name" value="Chromo_shadow_dom"/>
</dbReference>
<dbReference type="Gene3D" id="2.40.50.40">
    <property type="match status" value="1"/>
</dbReference>
<dbReference type="SMART" id="SM00300">
    <property type="entry name" value="ChSh"/>
    <property type="match status" value="1"/>
</dbReference>
<reference evidence="6 7" key="1">
    <citation type="journal article" date="2018" name="Gigascience">
        <title>Genomes of trombidid mites reveal novel predicted allergens and laterally-transferred genes associated with secondary metabolism.</title>
        <authorList>
            <person name="Dong X."/>
            <person name="Chaisiri K."/>
            <person name="Xia D."/>
            <person name="Armstrong S.D."/>
            <person name="Fang Y."/>
            <person name="Donnelly M.J."/>
            <person name="Kadowaki T."/>
            <person name="McGarry J.W."/>
            <person name="Darby A.C."/>
            <person name="Makepeace B.L."/>
        </authorList>
    </citation>
    <scope>NUCLEOTIDE SEQUENCE [LARGE SCALE GENOMIC DNA]</scope>
    <source>
        <strain evidence="6">UoL-WK</strain>
    </source>
</reference>
<name>A0A3S3R3L6_9ACAR</name>
<sequence>MDDFDANVDLNADELADFLMGFRESDTDYLESFFDDISSSMAFEDEFDNNKSNQIEPMMEVDCSLPKKVIFISKSVNTSKESSTISSDHKDNSKISENLKVHLPGWIGVHQSLNGEVKNASSCVERIKFGAGKGKGIRIRMNESEYRSANFGDDVKEENTKESNSFNNDKHMDHKNSLGGLETIEKQNSCKFIDKNAEESKSKEFEKELEVKSSDKKTKKESKKRDKKNRLESENEYIGQRILKMETGLDRGLIPEKVIGIKEIAGLILLYVQWTDQSQQCELIPSKILSKKYPQIVIKFYEDRVKSISIQEELQRC</sequence>
<dbReference type="EMBL" id="NCKU01000016">
    <property type="protein sequence ID" value="RWS17928.1"/>
    <property type="molecule type" value="Genomic_DNA"/>
</dbReference>
<evidence type="ECO:0000313" key="5">
    <source>
        <dbReference type="EMBL" id="RWS17913.1"/>
    </source>
</evidence>